<dbReference type="Proteomes" id="UP000238042">
    <property type="component" value="Unassembled WGS sequence"/>
</dbReference>
<dbReference type="EMBL" id="PSZM01000040">
    <property type="protein sequence ID" value="PQL91801.1"/>
    <property type="molecule type" value="Genomic_DNA"/>
</dbReference>
<organism evidence="1 2">
    <name type="scientific">Apibacter adventoris</name>
    <dbReference type="NCBI Taxonomy" id="1679466"/>
    <lineage>
        <taxon>Bacteria</taxon>
        <taxon>Pseudomonadati</taxon>
        <taxon>Bacteroidota</taxon>
        <taxon>Flavobacteriia</taxon>
        <taxon>Flavobacteriales</taxon>
        <taxon>Weeksellaceae</taxon>
        <taxon>Apibacter</taxon>
    </lineage>
</organism>
<evidence type="ECO:0000313" key="2">
    <source>
        <dbReference type="Proteomes" id="UP000238042"/>
    </source>
</evidence>
<sequence length="297" mass="35820">MNKNILYMNNILNKKNIYKLLVFFSISGVLFSCQGQERKNRLLEATAKQPIPNDTITERFNIDEFNKHQKNGSWLFTKNNQEYFVRKVKDEYWIEISRKDNPFILKCNYYLNGNIKIRGLIFHGNAFTKGIVVDYDERGNIIKQTDYDAPYKDFPWEKVKLWLENRKVNLLDPFTRVWRENENNHPIWYLSWDTKEFDKYGNQIIQEIELDGRTGKLLKETTHTFGEYIPEEYKNDLDKKEDKKTSSNYKTYEGKDYTREEWEEFEQKQFEAYARKHNISIAKNDKKDTHGFTSRFI</sequence>
<dbReference type="PROSITE" id="PS51257">
    <property type="entry name" value="PROKAR_LIPOPROTEIN"/>
    <property type="match status" value="1"/>
</dbReference>
<evidence type="ECO:0000313" key="1">
    <source>
        <dbReference type="EMBL" id="PQL91801.1"/>
    </source>
</evidence>
<protein>
    <recommendedName>
        <fullName evidence="3">Lipoprotein</fullName>
    </recommendedName>
</protein>
<proteinExistence type="predicted"/>
<evidence type="ECO:0008006" key="3">
    <source>
        <dbReference type="Google" id="ProtNLM"/>
    </source>
</evidence>
<reference evidence="1 2" key="1">
    <citation type="submission" date="2018-02" db="EMBL/GenBank/DDBJ databases">
        <title>Genome sequences of Apibacter spp., gut symbionts of Asian honey bees.</title>
        <authorList>
            <person name="Kwong W.K."/>
            <person name="Steele M.I."/>
            <person name="Moran N.A."/>
        </authorList>
    </citation>
    <scope>NUCLEOTIDE SEQUENCE [LARGE SCALE GENOMIC DNA]</scope>
    <source>
        <strain evidence="2">wkB301</strain>
    </source>
</reference>
<gene>
    <name evidence="1" type="ORF">C4S77_08360</name>
</gene>
<dbReference type="AlphaFoldDB" id="A0A2S8ABC0"/>
<name>A0A2S8ABC0_9FLAO</name>
<keyword evidence="2" id="KW-1185">Reference proteome</keyword>
<accession>A0A2S8ABC0</accession>
<comment type="caution">
    <text evidence="1">The sequence shown here is derived from an EMBL/GenBank/DDBJ whole genome shotgun (WGS) entry which is preliminary data.</text>
</comment>